<evidence type="ECO:0008006" key="3">
    <source>
        <dbReference type="Google" id="ProtNLM"/>
    </source>
</evidence>
<gene>
    <name evidence="1" type="ORF">CARG_01950</name>
</gene>
<accession>U3GTA6</accession>
<dbReference type="AlphaFoldDB" id="U3GTA6"/>
<dbReference type="Pfam" id="PF11305">
    <property type="entry name" value="DUF3107"/>
    <property type="match status" value="1"/>
</dbReference>
<organism evidence="1 2">
    <name type="scientific">Corynebacterium argentoratense DSM 44202</name>
    <dbReference type="NCBI Taxonomy" id="1348662"/>
    <lineage>
        <taxon>Bacteria</taxon>
        <taxon>Bacillati</taxon>
        <taxon>Actinomycetota</taxon>
        <taxon>Actinomycetes</taxon>
        <taxon>Mycobacteriales</taxon>
        <taxon>Corynebacteriaceae</taxon>
        <taxon>Corynebacterium</taxon>
    </lineage>
</organism>
<keyword evidence="2" id="KW-1185">Reference proteome</keyword>
<dbReference type="PATRIC" id="fig|1348662.3.peg.384"/>
<name>U3GTA6_9CORY</name>
<reference evidence="1 2" key="1">
    <citation type="journal article" date="2013" name="Genome Announc.">
        <title>Whole-Genome Sequence of the Clinical Strain Corynebacterium argentoratense DSM 44202, Isolated from a Human Throat Specimen.</title>
        <authorList>
            <person name="Bomholt C."/>
            <person name="Glaub A."/>
            <person name="Gravermann K."/>
            <person name="Albersmeier A."/>
            <person name="Brinkrolf K."/>
            <person name="Ruckert C."/>
            <person name="Tauch A."/>
        </authorList>
    </citation>
    <scope>NUCLEOTIDE SEQUENCE [LARGE SCALE GENOMIC DNA]</scope>
    <source>
        <strain evidence="1">DSM 44202</strain>
    </source>
</reference>
<dbReference type="HOGENOM" id="CLU_168842_0_0_11"/>
<dbReference type="Proteomes" id="UP000016943">
    <property type="component" value="Chromosome"/>
</dbReference>
<dbReference type="InterPro" id="IPR021456">
    <property type="entry name" value="DUF3107"/>
</dbReference>
<dbReference type="STRING" id="1348662.CARG_01950"/>
<dbReference type="KEGG" id="caz:CARG_01950"/>
<dbReference type="eggNOG" id="ENOG5032HUB">
    <property type="taxonomic scope" value="Bacteria"/>
</dbReference>
<evidence type="ECO:0000313" key="1">
    <source>
        <dbReference type="EMBL" id="AGU14559.1"/>
    </source>
</evidence>
<sequence>MFQSVDIKIGFKDSPRELTVSLSGDRDAVVGQIRGALEGSEQLLNLEDSLGRVYVVRVADISFVEIGTDSSRPVGFSV</sequence>
<protein>
    <recommendedName>
        <fullName evidence="3">ATP-binding protein</fullName>
    </recommendedName>
</protein>
<evidence type="ECO:0000313" key="2">
    <source>
        <dbReference type="Proteomes" id="UP000016943"/>
    </source>
</evidence>
<proteinExistence type="predicted"/>
<dbReference type="EMBL" id="CP006365">
    <property type="protein sequence ID" value="AGU14559.1"/>
    <property type="molecule type" value="Genomic_DNA"/>
</dbReference>